<feature type="domain" description="Jacalin-type lectin" evidence="2">
    <location>
        <begin position="38"/>
        <end position="145"/>
    </location>
</feature>
<dbReference type="InterPro" id="IPR001229">
    <property type="entry name" value="Jacalin-like_lectin_dom"/>
</dbReference>
<keyword evidence="4" id="KW-1185">Reference proteome</keyword>
<accession>A0A2P4WZE5</accession>
<evidence type="ECO:0000313" key="3">
    <source>
        <dbReference type="EMBL" id="POM58671.1"/>
    </source>
</evidence>
<evidence type="ECO:0000313" key="4">
    <source>
        <dbReference type="Proteomes" id="UP000237271"/>
    </source>
</evidence>
<dbReference type="SMART" id="SM00915">
    <property type="entry name" value="Jacalin"/>
    <property type="match status" value="1"/>
</dbReference>
<organism evidence="3 4">
    <name type="scientific">Phytophthora palmivora</name>
    <dbReference type="NCBI Taxonomy" id="4796"/>
    <lineage>
        <taxon>Eukaryota</taxon>
        <taxon>Sar</taxon>
        <taxon>Stramenopiles</taxon>
        <taxon>Oomycota</taxon>
        <taxon>Peronosporomycetes</taxon>
        <taxon>Peronosporales</taxon>
        <taxon>Peronosporaceae</taxon>
        <taxon>Phytophthora</taxon>
    </lineage>
</organism>
<dbReference type="InterPro" id="IPR036404">
    <property type="entry name" value="Jacalin-like_lectin_dom_sf"/>
</dbReference>
<gene>
    <name evidence="3" type="ORF">PHPALM_36647</name>
</gene>
<evidence type="ECO:0000256" key="1">
    <source>
        <dbReference type="SAM" id="SignalP"/>
    </source>
</evidence>
<feature type="chain" id="PRO_5015152550" description="Jacalin-type lectin domain-containing protein" evidence="1">
    <location>
        <begin position="20"/>
        <end position="152"/>
    </location>
</feature>
<comment type="caution">
    <text evidence="3">The sequence shown here is derived from an EMBL/GenBank/DDBJ whole genome shotgun (WGS) entry which is preliminary data.</text>
</comment>
<dbReference type="Gene3D" id="2.100.10.30">
    <property type="entry name" value="Jacalin-like lectin domain"/>
    <property type="match status" value="1"/>
</dbReference>
<dbReference type="Proteomes" id="UP000237271">
    <property type="component" value="Unassembled WGS sequence"/>
</dbReference>
<name>A0A2P4WZE5_9STRA</name>
<protein>
    <recommendedName>
        <fullName evidence="2">Jacalin-type lectin domain-containing protein</fullName>
    </recommendedName>
</protein>
<proteinExistence type="predicted"/>
<evidence type="ECO:0000259" key="2">
    <source>
        <dbReference type="SMART" id="SM00915"/>
    </source>
</evidence>
<dbReference type="Pfam" id="PF01419">
    <property type="entry name" value="Jacalin"/>
    <property type="match status" value="1"/>
</dbReference>
<dbReference type="AlphaFoldDB" id="A0A2P4WZE5"/>
<sequence>MKFFNQVLAIVALAATCSAVTDLREGVLRGTERGGPHGDEYDDYERVDPGQIVKFIRIRSADRIDYVGLDIDITSVEVHWGKYYRKTRVMYVKFTTNKNQTLEGGTPQRDTKKIVTEEAPIGHQLGGFFGHAGHELDSMGCIWTSIEPVEEI</sequence>
<dbReference type="OrthoDB" id="107403at2759"/>
<reference evidence="3 4" key="1">
    <citation type="journal article" date="2017" name="Genome Biol. Evol.">
        <title>Phytophthora megakarya and P. palmivora, closely related causal agents of cacao black pod rot, underwent increases in genome sizes and gene numbers by different mechanisms.</title>
        <authorList>
            <person name="Ali S.S."/>
            <person name="Shao J."/>
            <person name="Lary D.J."/>
            <person name="Kronmiller B."/>
            <person name="Shen D."/>
            <person name="Strem M.D."/>
            <person name="Amoako-Attah I."/>
            <person name="Akrofi A.Y."/>
            <person name="Begoude B.A."/>
            <person name="Ten Hoopen G.M."/>
            <person name="Coulibaly K."/>
            <person name="Kebe B.I."/>
            <person name="Melnick R.L."/>
            <person name="Guiltinan M.J."/>
            <person name="Tyler B.M."/>
            <person name="Meinhardt L.W."/>
            <person name="Bailey B.A."/>
        </authorList>
    </citation>
    <scope>NUCLEOTIDE SEQUENCE [LARGE SCALE GENOMIC DNA]</scope>
    <source>
        <strain evidence="4">sbr112.9</strain>
    </source>
</reference>
<keyword evidence="1" id="KW-0732">Signal</keyword>
<feature type="signal peptide" evidence="1">
    <location>
        <begin position="1"/>
        <end position="19"/>
    </location>
</feature>
<dbReference type="SUPFAM" id="SSF51101">
    <property type="entry name" value="Mannose-binding lectins"/>
    <property type="match status" value="1"/>
</dbReference>
<dbReference type="EMBL" id="NCKW01020180">
    <property type="protein sequence ID" value="POM58671.1"/>
    <property type="molecule type" value="Genomic_DNA"/>
</dbReference>